<name>A0A9W5YRF3_9EURO</name>
<comment type="caution">
    <text evidence="2">The sequence shown here is derived from an EMBL/GenBank/DDBJ whole genome shotgun (WGS) entry which is preliminary data.</text>
</comment>
<dbReference type="Proteomes" id="UP001143548">
    <property type="component" value="Unassembled WGS sequence"/>
</dbReference>
<feature type="compositionally biased region" description="Basic and acidic residues" evidence="1">
    <location>
        <begin position="63"/>
        <end position="82"/>
    </location>
</feature>
<protein>
    <submittedName>
        <fullName evidence="2">Uncharacterized protein</fullName>
    </submittedName>
</protein>
<evidence type="ECO:0000256" key="1">
    <source>
        <dbReference type="SAM" id="MobiDB-lite"/>
    </source>
</evidence>
<proteinExistence type="predicted"/>
<evidence type="ECO:0000313" key="2">
    <source>
        <dbReference type="EMBL" id="GKZ22499.1"/>
    </source>
</evidence>
<reference evidence="2" key="1">
    <citation type="submission" date="2022-07" db="EMBL/GenBank/DDBJ databases">
        <title>Taxonomy of Aspergillus series Nigri: significant species reduction supported by multi-species coalescent approaches.</title>
        <authorList>
            <person name="Bian C."/>
            <person name="Kusuya Y."/>
            <person name="Sklenar F."/>
            <person name="D'hooge E."/>
            <person name="Yaguchi T."/>
            <person name="Takahashi H."/>
            <person name="Hubka V."/>
        </authorList>
    </citation>
    <scope>NUCLEOTIDE SEQUENCE</scope>
    <source>
        <strain evidence="2">CBS 733.88</strain>
    </source>
</reference>
<accession>A0A9W5YRF3</accession>
<gene>
    <name evidence="2" type="ORF">AbraCBS73388_008653</name>
</gene>
<evidence type="ECO:0000313" key="3">
    <source>
        <dbReference type="Proteomes" id="UP001143548"/>
    </source>
</evidence>
<organism evidence="2 3">
    <name type="scientific">Aspergillus brasiliensis</name>
    <dbReference type="NCBI Taxonomy" id="319629"/>
    <lineage>
        <taxon>Eukaryota</taxon>
        <taxon>Fungi</taxon>
        <taxon>Dikarya</taxon>
        <taxon>Ascomycota</taxon>
        <taxon>Pezizomycotina</taxon>
        <taxon>Eurotiomycetes</taxon>
        <taxon>Eurotiomycetidae</taxon>
        <taxon>Eurotiales</taxon>
        <taxon>Aspergillaceae</taxon>
        <taxon>Aspergillus</taxon>
        <taxon>Aspergillus subgen. Circumdati</taxon>
    </lineage>
</organism>
<dbReference type="EMBL" id="BROQ01000052">
    <property type="protein sequence ID" value="GKZ22499.1"/>
    <property type="molecule type" value="Genomic_DNA"/>
</dbReference>
<feature type="region of interest" description="Disordered" evidence="1">
    <location>
        <begin position="60"/>
        <end position="96"/>
    </location>
</feature>
<sequence>MNAHEWSQSTPFGWITETASITDNFKRQLQYFLRKGYANHRLTWSSSPVAHHRIRALVEDVEEHQKPRGRKDLHDSVQEVKAGEQAGVAEQNLTRR</sequence>
<dbReference type="AlphaFoldDB" id="A0A9W5YRF3"/>